<evidence type="ECO:0000256" key="1">
    <source>
        <dbReference type="ARBA" id="ARBA00004651"/>
    </source>
</evidence>
<evidence type="ECO:0000259" key="10">
    <source>
        <dbReference type="PROSITE" id="PS50929"/>
    </source>
</evidence>
<dbReference type="InterPro" id="IPR039421">
    <property type="entry name" value="Type_1_exporter"/>
</dbReference>
<evidence type="ECO:0000256" key="7">
    <source>
        <dbReference type="SAM" id="MobiDB-lite"/>
    </source>
</evidence>
<feature type="transmembrane region" description="Helical" evidence="8">
    <location>
        <begin position="187"/>
        <end position="208"/>
    </location>
</feature>
<dbReference type="PROSITE" id="PS50893">
    <property type="entry name" value="ABC_TRANSPORTER_2"/>
    <property type="match status" value="1"/>
</dbReference>
<feature type="region of interest" description="Disordered" evidence="7">
    <location>
        <begin position="353"/>
        <end position="386"/>
    </location>
</feature>
<accession>A0A844LY65</accession>
<reference evidence="11 12" key="1">
    <citation type="journal article" date="2019" name="PLoS ONE">
        <title>Pup mortality in New Zealand sea lions (Phocarctos hookeri) at Enderby Island, Auckland Islands, 2013-18.</title>
        <authorList>
            <person name="Michael S.A."/>
            <person name="Hayman D.T.S."/>
            <person name="Gray R."/>
            <person name="Zhang J."/>
            <person name="Rogers L."/>
            <person name="Roe W.D."/>
        </authorList>
    </citation>
    <scope>NUCLEOTIDE SEQUENCE [LARGE SCALE GENOMIC DNA]</scope>
    <source>
        <strain evidence="11 12">SM868</strain>
    </source>
</reference>
<dbReference type="InterPro" id="IPR003593">
    <property type="entry name" value="AAA+_ATPase"/>
</dbReference>
<keyword evidence="3" id="KW-0547">Nucleotide-binding</keyword>
<evidence type="ECO:0000313" key="12">
    <source>
        <dbReference type="Proteomes" id="UP000442109"/>
    </source>
</evidence>
<dbReference type="GO" id="GO:0016887">
    <property type="term" value="F:ATP hydrolysis activity"/>
    <property type="evidence" value="ECO:0007669"/>
    <property type="project" value="InterPro"/>
</dbReference>
<evidence type="ECO:0000313" key="11">
    <source>
        <dbReference type="EMBL" id="MUG31504.1"/>
    </source>
</evidence>
<dbReference type="InterPro" id="IPR003439">
    <property type="entry name" value="ABC_transporter-like_ATP-bd"/>
</dbReference>
<dbReference type="PROSITE" id="PS00211">
    <property type="entry name" value="ABC_TRANSPORTER_1"/>
    <property type="match status" value="1"/>
</dbReference>
<dbReference type="InterPro" id="IPR011527">
    <property type="entry name" value="ABC1_TM_dom"/>
</dbReference>
<dbReference type="GO" id="GO:0015421">
    <property type="term" value="F:ABC-type oligopeptide transporter activity"/>
    <property type="evidence" value="ECO:0007669"/>
    <property type="project" value="TreeGrafter"/>
</dbReference>
<dbReference type="Proteomes" id="UP000442109">
    <property type="component" value="Unassembled WGS sequence"/>
</dbReference>
<dbReference type="InterPro" id="IPR017871">
    <property type="entry name" value="ABC_transporter-like_CS"/>
</dbReference>
<keyword evidence="4 11" id="KW-0067">ATP-binding</keyword>
<dbReference type="InterPro" id="IPR027417">
    <property type="entry name" value="P-loop_NTPase"/>
</dbReference>
<dbReference type="SUPFAM" id="SSF52540">
    <property type="entry name" value="P-loop containing nucleoside triphosphate hydrolases"/>
    <property type="match status" value="1"/>
</dbReference>
<dbReference type="RefSeq" id="WP_155586658.1">
    <property type="nucleotide sequence ID" value="NZ_WFKQ01000001.1"/>
</dbReference>
<evidence type="ECO:0000256" key="3">
    <source>
        <dbReference type="ARBA" id="ARBA00022741"/>
    </source>
</evidence>
<protein>
    <submittedName>
        <fullName evidence="11">ATP-binding cassette domain-containing protein</fullName>
    </submittedName>
</protein>
<sequence>MSKHPMRSHSELDSAARHTPAFRLRDMFKPSFDLWLISWGLGLITALSMIALLMISGWFITGTALAGMIAVGSHSFNYMLPAGIIRMLAMARTAGRYGELMVSHHAVFDLLKTLRLRFFNRLAALPLTQQRSALQASQYMHRLVSDIDKLDEFILRVISPWLIGGLSVLLLGLFIGWALPIASSFKLIIYVLLALSLVIALLASYNGIAQAKQLSQVSEARRQQLLSPLAIITQLLLWQQWQTQTQGYVAQDNQLQKLQWQAQKRRSVYMLLIQWLFYLAVLTVLFAIYSVTQGGSETTLLPKLQSVIEVPLVLAVTLGLLGIQEIVVPLGQHYLALGNSIAAKDRLNDLLSSSRPIPTPNQAGQTGANTDTDTDTVSTSAPKPLHRLPQAPLQAELIYVSAKIEGALVGAKEVSVTVNSGTPLIIKGPSGCGKSTLLQALAGELPLQSGEIQLNGKNWFEYDWQDQLGYLGQQLDIFDQSLAANLRLGKPEASDEELITALDKVGLLGWLQAQPQGLDTALGEYGAAISGGQARRIALARLLLKPRCVLLLDEPFAGLDAPTRAQLWQNVREHQQQNLLIVVSHHQWDMGLCDSISLPETQL</sequence>
<feature type="domain" description="ABC transporter" evidence="9">
    <location>
        <begin position="393"/>
        <end position="603"/>
    </location>
</feature>
<dbReference type="PROSITE" id="PS50929">
    <property type="entry name" value="ABC_TM1F"/>
    <property type="match status" value="1"/>
</dbReference>
<dbReference type="SUPFAM" id="SSF90123">
    <property type="entry name" value="ABC transporter transmembrane region"/>
    <property type="match status" value="1"/>
</dbReference>
<evidence type="ECO:0000259" key="9">
    <source>
        <dbReference type="PROSITE" id="PS50893"/>
    </source>
</evidence>
<feature type="transmembrane region" description="Helical" evidence="8">
    <location>
        <begin position="32"/>
        <end position="52"/>
    </location>
</feature>
<dbReference type="Gene3D" id="1.20.1560.10">
    <property type="entry name" value="ABC transporter type 1, transmembrane domain"/>
    <property type="match status" value="1"/>
</dbReference>
<comment type="caution">
    <text evidence="11">The sequence shown here is derived from an EMBL/GenBank/DDBJ whole genome shotgun (WGS) entry which is preliminary data.</text>
</comment>
<evidence type="ECO:0000256" key="2">
    <source>
        <dbReference type="ARBA" id="ARBA00022692"/>
    </source>
</evidence>
<organism evidence="11 12">
    <name type="scientific">Psychrobacter sanguinis</name>
    <dbReference type="NCBI Taxonomy" id="861445"/>
    <lineage>
        <taxon>Bacteria</taxon>
        <taxon>Pseudomonadati</taxon>
        <taxon>Pseudomonadota</taxon>
        <taxon>Gammaproteobacteria</taxon>
        <taxon>Moraxellales</taxon>
        <taxon>Moraxellaceae</taxon>
        <taxon>Psychrobacter</taxon>
    </lineage>
</organism>
<gene>
    <name evidence="11" type="ORF">GB996_01695</name>
</gene>
<dbReference type="AlphaFoldDB" id="A0A844LY65"/>
<feature type="domain" description="ABC transmembrane type-1" evidence="10">
    <location>
        <begin position="41"/>
        <end position="227"/>
    </location>
</feature>
<keyword evidence="6 8" id="KW-0472">Membrane</keyword>
<evidence type="ECO:0000256" key="6">
    <source>
        <dbReference type="ARBA" id="ARBA00023136"/>
    </source>
</evidence>
<evidence type="ECO:0000256" key="8">
    <source>
        <dbReference type="SAM" id="Phobius"/>
    </source>
</evidence>
<feature type="transmembrane region" description="Helical" evidence="8">
    <location>
        <begin position="58"/>
        <end position="80"/>
    </location>
</feature>
<feature type="compositionally biased region" description="Polar residues" evidence="7">
    <location>
        <begin position="353"/>
        <end position="369"/>
    </location>
</feature>
<proteinExistence type="predicted"/>
<feature type="transmembrane region" description="Helical" evidence="8">
    <location>
        <begin position="161"/>
        <end position="181"/>
    </location>
</feature>
<feature type="transmembrane region" description="Helical" evidence="8">
    <location>
        <begin position="268"/>
        <end position="292"/>
    </location>
</feature>
<dbReference type="InterPro" id="IPR036640">
    <property type="entry name" value="ABC1_TM_sf"/>
</dbReference>
<keyword evidence="12" id="KW-1185">Reference proteome</keyword>
<evidence type="ECO:0000256" key="5">
    <source>
        <dbReference type="ARBA" id="ARBA00022989"/>
    </source>
</evidence>
<dbReference type="EMBL" id="WFKQ01000001">
    <property type="protein sequence ID" value="MUG31504.1"/>
    <property type="molecule type" value="Genomic_DNA"/>
</dbReference>
<name>A0A844LY65_9GAMM</name>
<dbReference type="Gene3D" id="3.40.50.300">
    <property type="entry name" value="P-loop containing nucleotide triphosphate hydrolases"/>
    <property type="match status" value="1"/>
</dbReference>
<dbReference type="GO" id="GO:0005886">
    <property type="term" value="C:plasma membrane"/>
    <property type="evidence" value="ECO:0007669"/>
    <property type="project" value="UniProtKB-SubCell"/>
</dbReference>
<dbReference type="PANTHER" id="PTHR43394">
    <property type="entry name" value="ATP-DEPENDENT PERMEASE MDL1, MITOCHONDRIAL"/>
    <property type="match status" value="1"/>
</dbReference>
<dbReference type="PANTHER" id="PTHR43394:SF1">
    <property type="entry name" value="ATP-BINDING CASSETTE SUB-FAMILY B MEMBER 10, MITOCHONDRIAL"/>
    <property type="match status" value="1"/>
</dbReference>
<comment type="subcellular location">
    <subcellularLocation>
        <location evidence="1">Cell membrane</location>
        <topology evidence="1">Multi-pass membrane protein</topology>
    </subcellularLocation>
</comment>
<evidence type="ECO:0000256" key="4">
    <source>
        <dbReference type="ARBA" id="ARBA00022840"/>
    </source>
</evidence>
<dbReference type="GO" id="GO:0005524">
    <property type="term" value="F:ATP binding"/>
    <property type="evidence" value="ECO:0007669"/>
    <property type="project" value="UniProtKB-KW"/>
</dbReference>
<keyword evidence="5 8" id="KW-1133">Transmembrane helix</keyword>
<dbReference type="Pfam" id="PF00005">
    <property type="entry name" value="ABC_tran"/>
    <property type="match status" value="1"/>
</dbReference>
<keyword evidence="2 8" id="KW-0812">Transmembrane</keyword>
<dbReference type="OrthoDB" id="6336411at2"/>
<dbReference type="SMART" id="SM00382">
    <property type="entry name" value="AAA"/>
    <property type="match status" value="1"/>
</dbReference>